<sequence length="173" mass="19478">MPLALRGHDNFRRQKSVVLGVVFFSVMFVSMGQSSQIATYTADREIFYKLRGAKFFRTASYDLANSASQIPLVLGETDIFAALVYFLCGFEAEASLFLIFEIVLFFTNLAMGMWFFFLSSVGPNANIVTSLGMCSIFEFEIFAGFIVTTDQIPDYLIWAHWISPMSWSVKAMG</sequence>
<evidence type="ECO:0000256" key="4">
    <source>
        <dbReference type="ARBA" id="ARBA00022989"/>
    </source>
</evidence>
<name>D0NEU8_PHYIT</name>
<dbReference type="SMR" id="D0NEU8"/>
<evidence type="ECO:0000256" key="6">
    <source>
        <dbReference type="SAM" id="Phobius"/>
    </source>
</evidence>
<dbReference type="eggNOG" id="KOG0065">
    <property type="taxonomic scope" value="Eukaryota"/>
</dbReference>
<dbReference type="HOGENOM" id="CLU_1550542_0_0_1"/>
<keyword evidence="2" id="KW-0813">Transport</keyword>
<accession>D0NEU8</accession>
<dbReference type="GO" id="GO:0005524">
    <property type="term" value="F:ATP binding"/>
    <property type="evidence" value="ECO:0007669"/>
    <property type="project" value="UniProtKB-KW"/>
</dbReference>
<dbReference type="VEuPathDB" id="FungiDB:PITG_10223"/>
<feature type="domain" description="ABC-2 type transporter transmembrane" evidence="7">
    <location>
        <begin position="18"/>
        <end position="172"/>
    </location>
</feature>
<dbReference type="AlphaFoldDB" id="D0NEU8"/>
<keyword evidence="3 6" id="KW-0812">Transmembrane</keyword>
<dbReference type="Proteomes" id="UP000006643">
    <property type="component" value="Unassembled WGS sequence"/>
</dbReference>
<gene>
    <name evidence="8" type="ORF">PITG_10223</name>
</gene>
<evidence type="ECO:0000259" key="7">
    <source>
        <dbReference type="Pfam" id="PF01061"/>
    </source>
</evidence>
<comment type="subcellular location">
    <subcellularLocation>
        <location evidence="1">Membrane</location>
        <topology evidence="1">Multi-pass membrane protein</topology>
    </subcellularLocation>
</comment>
<dbReference type="EMBL" id="DS028135">
    <property type="protein sequence ID" value="EEY56737.1"/>
    <property type="molecule type" value="Genomic_DNA"/>
</dbReference>
<organism evidence="8 9">
    <name type="scientific">Phytophthora infestans (strain T30-4)</name>
    <name type="common">Potato late blight agent</name>
    <dbReference type="NCBI Taxonomy" id="403677"/>
    <lineage>
        <taxon>Eukaryota</taxon>
        <taxon>Sar</taxon>
        <taxon>Stramenopiles</taxon>
        <taxon>Oomycota</taxon>
        <taxon>Peronosporomycetes</taxon>
        <taxon>Peronosporales</taxon>
        <taxon>Peronosporaceae</taxon>
        <taxon>Phytophthora</taxon>
    </lineage>
</organism>
<dbReference type="GO" id="GO:0140359">
    <property type="term" value="F:ABC-type transporter activity"/>
    <property type="evidence" value="ECO:0007669"/>
    <property type="project" value="InterPro"/>
</dbReference>
<dbReference type="GeneID" id="9474602"/>
<evidence type="ECO:0000256" key="3">
    <source>
        <dbReference type="ARBA" id="ARBA00022692"/>
    </source>
</evidence>
<reference evidence="9" key="1">
    <citation type="journal article" date="2009" name="Nature">
        <title>Genome sequence and analysis of the Irish potato famine pathogen Phytophthora infestans.</title>
        <authorList>
            <consortium name="The Broad Institute Genome Sequencing Platform"/>
            <person name="Haas B.J."/>
            <person name="Kamoun S."/>
            <person name="Zody M.C."/>
            <person name="Jiang R.H."/>
            <person name="Handsaker R.E."/>
            <person name="Cano L.M."/>
            <person name="Grabherr M."/>
            <person name="Kodira C.D."/>
            <person name="Raffaele S."/>
            <person name="Torto-Alalibo T."/>
            <person name="Bozkurt T.O."/>
            <person name="Ah-Fong A.M."/>
            <person name="Alvarado L."/>
            <person name="Anderson V.L."/>
            <person name="Armstrong M.R."/>
            <person name="Avrova A."/>
            <person name="Baxter L."/>
            <person name="Beynon J."/>
            <person name="Boevink P.C."/>
            <person name="Bollmann S.R."/>
            <person name="Bos J.I."/>
            <person name="Bulone V."/>
            <person name="Cai G."/>
            <person name="Cakir C."/>
            <person name="Carrington J.C."/>
            <person name="Chawner M."/>
            <person name="Conti L."/>
            <person name="Costanzo S."/>
            <person name="Ewan R."/>
            <person name="Fahlgren N."/>
            <person name="Fischbach M.A."/>
            <person name="Fugelstad J."/>
            <person name="Gilroy E.M."/>
            <person name="Gnerre S."/>
            <person name="Green P.J."/>
            <person name="Grenville-Briggs L.J."/>
            <person name="Griffith J."/>
            <person name="Grunwald N.J."/>
            <person name="Horn K."/>
            <person name="Horner N.R."/>
            <person name="Hu C.H."/>
            <person name="Huitema E."/>
            <person name="Jeong D.H."/>
            <person name="Jones A.M."/>
            <person name="Jones J.D."/>
            <person name="Jones R.W."/>
            <person name="Karlsson E.K."/>
            <person name="Kunjeti S.G."/>
            <person name="Lamour K."/>
            <person name="Liu Z."/>
            <person name="Ma L."/>
            <person name="Maclean D."/>
            <person name="Chibucos M.C."/>
            <person name="McDonald H."/>
            <person name="McWalters J."/>
            <person name="Meijer H.J."/>
            <person name="Morgan W."/>
            <person name="Morris P.F."/>
            <person name="Munro C.A."/>
            <person name="O'Neill K."/>
            <person name="Ospina-Giraldo M."/>
            <person name="Pinzon A."/>
            <person name="Pritchard L."/>
            <person name="Ramsahoye B."/>
            <person name="Ren Q."/>
            <person name="Restrepo S."/>
            <person name="Roy S."/>
            <person name="Sadanandom A."/>
            <person name="Savidor A."/>
            <person name="Schornack S."/>
            <person name="Schwartz D.C."/>
            <person name="Schumann U.D."/>
            <person name="Schwessinger B."/>
            <person name="Seyer L."/>
            <person name="Sharpe T."/>
            <person name="Silvar C."/>
            <person name="Song J."/>
            <person name="Studholme D.J."/>
            <person name="Sykes S."/>
            <person name="Thines M."/>
            <person name="van de Vondervoort P.J."/>
            <person name="Phuntumart V."/>
            <person name="Wawra S."/>
            <person name="Weide R."/>
            <person name="Win J."/>
            <person name="Young C."/>
            <person name="Zhou S."/>
            <person name="Fry W."/>
            <person name="Meyers B.C."/>
            <person name="van West P."/>
            <person name="Ristaino J."/>
            <person name="Govers F."/>
            <person name="Birch P.R."/>
            <person name="Whisson S.C."/>
            <person name="Judelson H.S."/>
            <person name="Nusbaum C."/>
        </authorList>
    </citation>
    <scope>NUCLEOTIDE SEQUENCE [LARGE SCALE GENOMIC DNA]</scope>
    <source>
        <strain evidence="9">T30-4</strain>
    </source>
</reference>
<dbReference type="GO" id="GO:0016020">
    <property type="term" value="C:membrane"/>
    <property type="evidence" value="ECO:0007669"/>
    <property type="project" value="UniProtKB-SubCell"/>
</dbReference>
<dbReference type="InterPro" id="IPR013525">
    <property type="entry name" value="ABC2_TM"/>
</dbReference>
<evidence type="ECO:0000313" key="9">
    <source>
        <dbReference type="Proteomes" id="UP000006643"/>
    </source>
</evidence>
<keyword evidence="9" id="KW-1185">Reference proteome</keyword>
<evidence type="ECO:0000256" key="2">
    <source>
        <dbReference type="ARBA" id="ARBA00022448"/>
    </source>
</evidence>
<evidence type="ECO:0000256" key="5">
    <source>
        <dbReference type="ARBA" id="ARBA00023136"/>
    </source>
</evidence>
<evidence type="ECO:0000256" key="1">
    <source>
        <dbReference type="ARBA" id="ARBA00004141"/>
    </source>
</evidence>
<keyword evidence="4 6" id="KW-1133">Transmembrane helix</keyword>
<dbReference type="Pfam" id="PF01061">
    <property type="entry name" value="ABC2_membrane"/>
    <property type="match status" value="1"/>
</dbReference>
<dbReference type="OrthoDB" id="66620at2759"/>
<keyword evidence="8" id="KW-0067">ATP-binding</keyword>
<dbReference type="KEGG" id="pif:PITG_10223"/>
<feature type="transmembrane region" description="Helical" evidence="6">
    <location>
        <begin position="70"/>
        <end position="88"/>
    </location>
</feature>
<keyword evidence="8" id="KW-0547">Nucleotide-binding</keyword>
<evidence type="ECO:0000313" key="8">
    <source>
        <dbReference type="EMBL" id="EEY56737.1"/>
    </source>
</evidence>
<feature type="transmembrane region" description="Helical" evidence="6">
    <location>
        <begin position="95"/>
        <end position="117"/>
    </location>
</feature>
<dbReference type="PANTHER" id="PTHR19241">
    <property type="entry name" value="ATP-BINDING CASSETTE TRANSPORTER"/>
    <property type="match status" value="1"/>
</dbReference>
<protein>
    <submittedName>
        <fullName evidence="8">ATP-binding Cassette (ABC) Superfamily</fullName>
    </submittedName>
</protein>
<feature type="transmembrane region" description="Helical" evidence="6">
    <location>
        <begin position="16"/>
        <end position="34"/>
    </location>
</feature>
<proteinExistence type="predicted"/>
<keyword evidence="5 6" id="KW-0472">Membrane</keyword>
<dbReference type="InParanoid" id="D0NEU8"/>
<dbReference type="RefSeq" id="XP_002902065.1">
    <property type="nucleotide sequence ID" value="XM_002902019.1"/>
</dbReference>